<gene>
    <name evidence="2" type="ORF">DUI87_17117</name>
</gene>
<sequence length="123" mass="14237">MGTLARRLRGSPRQLRTQRPAPPAIQIQTFQRSSQFRKDIEGLERFQRRATKLVKDLEHKSHDERLKELGLFSLDKRRLRGDLVTLYNCLKGGCSRVVIGLFSQATSDKRRPSLKLWQVQAGH</sequence>
<accession>A0A3M0K568</accession>
<evidence type="ECO:0000313" key="2">
    <source>
        <dbReference type="EMBL" id="RMC07641.1"/>
    </source>
</evidence>
<keyword evidence="3" id="KW-1185">Reference proteome</keyword>
<proteinExistence type="predicted"/>
<dbReference type="STRING" id="333673.A0A3M0K568"/>
<organism evidence="2 3">
    <name type="scientific">Hirundo rustica rustica</name>
    <dbReference type="NCBI Taxonomy" id="333673"/>
    <lineage>
        <taxon>Eukaryota</taxon>
        <taxon>Metazoa</taxon>
        <taxon>Chordata</taxon>
        <taxon>Craniata</taxon>
        <taxon>Vertebrata</taxon>
        <taxon>Euteleostomi</taxon>
        <taxon>Archelosauria</taxon>
        <taxon>Archosauria</taxon>
        <taxon>Dinosauria</taxon>
        <taxon>Saurischia</taxon>
        <taxon>Theropoda</taxon>
        <taxon>Coelurosauria</taxon>
        <taxon>Aves</taxon>
        <taxon>Neognathae</taxon>
        <taxon>Neoaves</taxon>
        <taxon>Telluraves</taxon>
        <taxon>Australaves</taxon>
        <taxon>Passeriformes</taxon>
        <taxon>Sylvioidea</taxon>
        <taxon>Hirundinidae</taxon>
        <taxon>Hirundo</taxon>
    </lineage>
</organism>
<evidence type="ECO:0000256" key="1">
    <source>
        <dbReference type="SAM" id="MobiDB-lite"/>
    </source>
</evidence>
<feature type="region of interest" description="Disordered" evidence="1">
    <location>
        <begin position="1"/>
        <end position="23"/>
    </location>
</feature>
<name>A0A3M0K568_HIRRU</name>
<dbReference type="EMBL" id="QRBI01000120">
    <property type="protein sequence ID" value="RMC07641.1"/>
    <property type="molecule type" value="Genomic_DNA"/>
</dbReference>
<comment type="caution">
    <text evidence="2">The sequence shown here is derived from an EMBL/GenBank/DDBJ whole genome shotgun (WGS) entry which is preliminary data.</text>
</comment>
<reference evidence="2 3" key="1">
    <citation type="submission" date="2018-07" db="EMBL/GenBank/DDBJ databases">
        <title>A high quality draft genome assembly of the barn swallow (H. rustica rustica).</title>
        <authorList>
            <person name="Formenti G."/>
            <person name="Chiara M."/>
            <person name="Poveda L."/>
            <person name="Francoijs K.-J."/>
            <person name="Bonisoli-Alquati A."/>
            <person name="Canova L."/>
            <person name="Gianfranceschi L."/>
            <person name="Horner D.S."/>
            <person name="Saino N."/>
        </authorList>
    </citation>
    <scope>NUCLEOTIDE SEQUENCE [LARGE SCALE GENOMIC DNA]</scope>
    <source>
        <strain evidence="2">Chelidonia</strain>
        <tissue evidence="2">Blood</tissue>
    </source>
</reference>
<feature type="compositionally biased region" description="Basic residues" evidence="1">
    <location>
        <begin position="1"/>
        <end position="10"/>
    </location>
</feature>
<dbReference type="AlphaFoldDB" id="A0A3M0K568"/>
<evidence type="ECO:0000313" key="3">
    <source>
        <dbReference type="Proteomes" id="UP000269221"/>
    </source>
</evidence>
<dbReference type="OrthoDB" id="9222072at2759"/>
<dbReference type="Proteomes" id="UP000269221">
    <property type="component" value="Unassembled WGS sequence"/>
</dbReference>
<protein>
    <submittedName>
        <fullName evidence="2">Uncharacterized protein</fullName>
    </submittedName>
</protein>